<accession>A0ABV8CI68</accession>
<comment type="caution">
    <text evidence="13">The sequence shown here is derived from an EMBL/GenBank/DDBJ whole genome shotgun (WGS) entry which is preliminary data.</text>
</comment>
<dbReference type="Proteomes" id="UP001595758">
    <property type="component" value="Unassembled WGS sequence"/>
</dbReference>
<evidence type="ECO:0000256" key="5">
    <source>
        <dbReference type="ARBA" id="ARBA00022692"/>
    </source>
</evidence>
<keyword evidence="11" id="KW-0479">Metal-binding</keyword>
<evidence type="ECO:0000256" key="2">
    <source>
        <dbReference type="ARBA" id="ARBA00004141"/>
    </source>
</evidence>
<dbReference type="GO" id="GO:0008237">
    <property type="term" value="F:metallopeptidase activity"/>
    <property type="evidence" value="ECO:0007669"/>
    <property type="project" value="UniProtKB-KW"/>
</dbReference>
<evidence type="ECO:0000256" key="11">
    <source>
        <dbReference type="RuleBase" id="RU362031"/>
    </source>
</evidence>
<dbReference type="InterPro" id="IPR036034">
    <property type="entry name" value="PDZ_sf"/>
</dbReference>
<dbReference type="EC" id="3.4.24.-" evidence="11"/>
<comment type="subcellular location">
    <subcellularLocation>
        <location evidence="2">Membrane</location>
        <topology evidence="2">Multi-pass membrane protein</topology>
    </subcellularLocation>
</comment>
<name>A0ABV8CI68_9GAMM</name>
<dbReference type="InterPro" id="IPR001478">
    <property type="entry name" value="PDZ"/>
</dbReference>
<dbReference type="RefSeq" id="WP_382344180.1">
    <property type="nucleotide sequence ID" value="NZ_JBHSAB010000028.1"/>
</dbReference>
<feature type="transmembrane region" description="Helical" evidence="11">
    <location>
        <begin position="374"/>
        <end position="399"/>
    </location>
</feature>
<dbReference type="Gene3D" id="2.30.42.10">
    <property type="match status" value="2"/>
</dbReference>
<keyword evidence="6 11" id="KW-0378">Hydrolase</keyword>
<keyword evidence="7 11" id="KW-0862">Zinc</keyword>
<evidence type="ECO:0000313" key="14">
    <source>
        <dbReference type="Proteomes" id="UP001595758"/>
    </source>
</evidence>
<keyword evidence="14" id="KW-1185">Reference proteome</keyword>
<keyword evidence="10 11" id="KW-0472">Membrane</keyword>
<dbReference type="SMART" id="SM00228">
    <property type="entry name" value="PDZ"/>
    <property type="match status" value="2"/>
</dbReference>
<keyword evidence="8 11" id="KW-1133">Transmembrane helix</keyword>
<evidence type="ECO:0000256" key="10">
    <source>
        <dbReference type="ARBA" id="ARBA00023136"/>
    </source>
</evidence>
<comment type="cofactor">
    <cofactor evidence="1 11">
        <name>Zn(2+)</name>
        <dbReference type="ChEBI" id="CHEBI:29105"/>
    </cofactor>
</comment>
<evidence type="ECO:0000256" key="3">
    <source>
        <dbReference type="ARBA" id="ARBA00007931"/>
    </source>
</evidence>
<evidence type="ECO:0000256" key="9">
    <source>
        <dbReference type="ARBA" id="ARBA00023049"/>
    </source>
</evidence>
<feature type="transmembrane region" description="Helical" evidence="11">
    <location>
        <begin position="91"/>
        <end position="117"/>
    </location>
</feature>
<evidence type="ECO:0000259" key="12">
    <source>
        <dbReference type="SMART" id="SM00228"/>
    </source>
</evidence>
<evidence type="ECO:0000256" key="8">
    <source>
        <dbReference type="ARBA" id="ARBA00022989"/>
    </source>
</evidence>
<keyword evidence="5 11" id="KW-0812">Transmembrane</keyword>
<organism evidence="13 14">
    <name type="scientific">Legionella dresdenensis</name>
    <dbReference type="NCBI Taxonomy" id="450200"/>
    <lineage>
        <taxon>Bacteria</taxon>
        <taxon>Pseudomonadati</taxon>
        <taxon>Pseudomonadota</taxon>
        <taxon>Gammaproteobacteria</taxon>
        <taxon>Legionellales</taxon>
        <taxon>Legionellaceae</taxon>
        <taxon>Legionella</taxon>
    </lineage>
</organism>
<keyword evidence="4" id="KW-0645">Protease</keyword>
<evidence type="ECO:0000256" key="6">
    <source>
        <dbReference type="ARBA" id="ARBA00022801"/>
    </source>
</evidence>
<feature type="domain" description="PDZ" evidence="12">
    <location>
        <begin position="112"/>
        <end position="184"/>
    </location>
</feature>
<dbReference type="Pfam" id="PF17820">
    <property type="entry name" value="PDZ_6"/>
    <property type="match status" value="1"/>
</dbReference>
<dbReference type="NCBIfam" id="TIGR00054">
    <property type="entry name" value="RIP metalloprotease RseP"/>
    <property type="match status" value="1"/>
</dbReference>
<dbReference type="Pfam" id="PF02163">
    <property type="entry name" value="Peptidase_M50"/>
    <property type="match status" value="1"/>
</dbReference>
<evidence type="ECO:0000256" key="4">
    <source>
        <dbReference type="ARBA" id="ARBA00022670"/>
    </source>
</evidence>
<protein>
    <recommendedName>
        <fullName evidence="11">Zinc metalloprotease</fullName>
        <ecNumber evidence="11">3.4.24.-</ecNumber>
    </recommendedName>
</protein>
<evidence type="ECO:0000256" key="7">
    <source>
        <dbReference type="ARBA" id="ARBA00022833"/>
    </source>
</evidence>
<dbReference type="InterPro" id="IPR041489">
    <property type="entry name" value="PDZ_6"/>
</dbReference>
<feature type="transmembrane region" description="Helical" evidence="11">
    <location>
        <begin position="6"/>
        <end position="26"/>
    </location>
</feature>
<dbReference type="CDD" id="cd06163">
    <property type="entry name" value="S2P-M50_PDZ_RseP-like"/>
    <property type="match status" value="2"/>
</dbReference>
<dbReference type="SUPFAM" id="SSF50156">
    <property type="entry name" value="PDZ domain-like"/>
    <property type="match status" value="2"/>
</dbReference>
<dbReference type="PANTHER" id="PTHR42837">
    <property type="entry name" value="REGULATOR OF SIGMA-E PROTEASE RSEP"/>
    <property type="match status" value="1"/>
</dbReference>
<feature type="domain" description="PDZ" evidence="12">
    <location>
        <begin position="209"/>
        <end position="278"/>
    </location>
</feature>
<dbReference type="InterPro" id="IPR008915">
    <property type="entry name" value="Peptidase_M50"/>
</dbReference>
<dbReference type="InterPro" id="IPR004387">
    <property type="entry name" value="Pept_M50_Zn"/>
</dbReference>
<sequence length="450" mass="48618">MILTLVYFFIALLLLVTIHEFGHFIVARWCGVKVLRFSFGFGKVLARWHDKKGTEYAVSLLPLGGYVKMLDEGEGPVAENERHLAFNNKSVWARIAIVAAGPLFNFLFAFVALWLVMVIGIRSLAPMIEQVTPNSLAAKAGLESKTEIIAVNDKKIASWREFQYALLPEIGGDGTVSLTVKSQANNSRKTVSLPLADWKIDAQKPDVLASLGIVPFIPGVPPVVGEVFPDSPAQAARLLKGDRVVAIEGKAIDDWLELVEFVKANPGKQITLGIVRQGQPQTIALTIGSHNVNGKQEGLVGMASQIVDWPAEWLRVQRQNPVSAVKTALVQTAELTGATFSMIARFISGKLALQTISGPVGIAQGAGDSGRSGIAYYLSFLALVSISLGVLNLLPIPLLDGGHLLFYLIEIIRRKPLSDGAKAAGMYVGMLFLAALMVLALYNDVTRIVN</sequence>
<gene>
    <name evidence="13" type="primary">rseP</name>
    <name evidence="13" type="ORF">ACFORL_11580</name>
</gene>
<evidence type="ECO:0000313" key="13">
    <source>
        <dbReference type="EMBL" id="MFC3909710.1"/>
    </source>
</evidence>
<evidence type="ECO:0000256" key="1">
    <source>
        <dbReference type="ARBA" id="ARBA00001947"/>
    </source>
</evidence>
<comment type="similarity">
    <text evidence="3 11">Belongs to the peptidase M50B family.</text>
</comment>
<keyword evidence="9 11" id="KW-0482">Metalloprotease</keyword>
<dbReference type="EMBL" id="JBHSAB010000028">
    <property type="protein sequence ID" value="MFC3909710.1"/>
    <property type="molecule type" value="Genomic_DNA"/>
</dbReference>
<dbReference type="PANTHER" id="PTHR42837:SF2">
    <property type="entry name" value="MEMBRANE METALLOPROTEASE ARASP2, CHLOROPLASTIC-RELATED"/>
    <property type="match status" value="1"/>
</dbReference>
<feature type="transmembrane region" description="Helical" evidence="11">
    <location>
        <begin position="420"/>
        <end position="442"/>
    </location>
</feature>
<reference evidence="14" key="1">
    <citation type="journal article" date="2019" name="Int. J. Syst. Evol. Microbiol.">
        <title>The Global Catalogue of Microorganisms (GCM) 10K type strain sequencing project: providing services to taxonomists for standard genome sequencing and annotation.</title>
        <authorList>
            <consortium name="The Broad Institute Genomics Platform"/>
            <consortium name="The Broad Institute Genome Sequencing Center for Infectious Disease"/>
            <person name="Wu L."/>
            <person name="Ma J."/>
        </authorList>
    </citation>
    <scope>NUCLEOTIDE SEQUENCE [LARGE SCALE GENOMIC DNA]</scope>
    <source>
        <strain evidence="14">CCUG 59858</strain>
    </source>
</reference>
<dbReference type="CDD" id="cd23081">
    <property type="entry name" value="cpPDZ_EcRseP-like"/>
    <property type="match status" value="1"/>
</dbReference>
<proteinExistence type="inferred from homology"/>